<dbReference type="PANTHER" id="PTHR48098">
    <property type="entry name" value="ENTEROCHELIN ESTERASE-RELATED"/>
    <property type="match status" value="1"/>
</dbReference>
<dbReference type="InterPro" id="IPR050583">
    <property type="entry name" value="Mycobacterial_A85_antigen"/>
</dbReference>
<dbReference type="RefSeq" id="WP_183327608.1">
    <property type="nucleotide sequence ID" value="NZ_JACHHK010000002.1"/>
</dbReference>
<dbReference type="EMBL" id="JACHHK010000002">
    <property type="protein sequence ID" value="MBB5182716.1"/>
    <property type="molecule type" value="Genomic_DNA"/>
</dbReference>
<dbReference type="GO" id="GO:0016747">
    <property type="term" value="F:acyltransferase activity, transferring groups other than amino-acyl groups"/>
    <property type="evidence" value="ECO:0007669"/>
    <property type="project" value="TreeGrafter"/>
</dbReference>
<sequence length="287" mass="32717">MAEIPDAFERPANCPGKLVNLNYQTWEAFTYQKRLQRLKKRAVVYLPYNYDPKQQYNVFYLMHGGWSNETTYLGIPGKPSTFKNVIDNAVETKTMAPMIIVCPTYNNTSVRDSSDYSMAVELTARYPQELVNDLIPAVEGTFSTFAASTDRIDLRASRDHRAFGGFSMGSVATWQVFAQCLDVFRYFFPSSGNLTADGKKMAKLVKDQGFGPEDFFIFAASGTHDFAYPAFSEQIQNMSKEDLFQTVSNEQEGNLCYRIKRHGVHGKEDALQYFYQAMSRIWKPAEK</sequence>
<gene>
    <name evidence="1" type="ORF">HNQ47_000735</name>
</gene>
<protein>
    <submittedName>
        <fullName evidence="1">Putative alpha/beta superfamily hydrolase</fullName>
    </submittedName>
</protein>
<accession>A0A7W8CWP1</accession>
<dbReference type="AlphaFoldDB" id="A0A7W8CWP1"/>
<dbReference type="Proteomes" id="UP000539953">
    <property type="component" value="Unassembled WGS sequence"/>
</dbReference>
<proteinExistence type="predicted"/>
<name>A0A7W8CWP1_9FIRM</name>
<keyword evidence="2" id="KW-1185">Reference proteome</keyword>
<organism evidence="1 2">
    <name type="scientific">Catenisphaera adipataccumulans</name>
    <dbReference type="NCBI Taxonomy" id="700500"/>
    <lineage>
        <taxon>Bacteria</taxon>
        <taxon>Bacillati</taxon>
        <taxon>Bacillota</taxon>
        <taxon>Erysipelotrichia</taxon>
        <taxon>Erysipelotrichales</taxon>
        <taxon>Erysipelotrichaceae</taxon>
        <taxon>Catenisphaera</taxon>
    </lineage>
</organism>
<dbReference type="SUPFAM" id="SSF53474">
    <property type="entry name" value="alpha/beta-Hydrolases"/>
    <property type="match status" value="1"/>
</dbReference>
<dbReference type="PANTHER" id="PTHR48098:SF1">
    <property type="entry name" value="DIACYLGLYCEROL ACYLTRANSFERASE_MYCOLYLTRANSFERASE AG85A"/>
    <property type="match status" value="1"/>
</dbReference>
<dbReference type="Pfam" id="PF00756">
    <property type="entry name" value="Esterase"/>
    <property type="match status" value="1"/>
</dbReference>
<reference evidence="1 2" key="1">
    <citation type="submission" date="2020-08" db="EMBL/GenBank/DDBJ databases">
        <title>Genomic Encyclopedia of Type Strains, Phase IV (KMG-IV): sequencing the most valuable type-strain genomes for metagenomic binning, comparative biology and taxonomic classification.</title>
        <authorList>
            <person name="Goeker M."/>
        </authorList>
    </citation>
    <scope>NUCLEOTIDE SEQUENCE [LARGE SCALE GENOMIC DNA]</scope>
    <source>
        <strain evidence="1 2">DSM 25799</strain>
    </source>
</reference>
<comment type="caution">
    <text evidence="1">The sequence shown here is derived from an EMBL/GenBank/DDBJ whole genome shotgun (WGS) entry which is preliminary data.</text>
</comment>
<dbReference type="InterPro" id="IPR000801">
    <property type="entry name" value="Esterase-like"/>
</dbReference>
<dbReference type="GO" id="GO:0016787">
    <property type="term" value="F:hydrolase activity"/>
    <property type="evidence" value="ECO:0007669"/>
    <property type="project" value="UniProtKB-KW"/>
</dbReference>
<dbReference type="InterPro" id="IPR029058">
    <property type="entry name" value="AB_hydrolase_fold"/>
</dbReference>
<evidence type="ECO:0000313" key="1">
    <source>
        <dbReference type="EMBL" id="MBB5182716.1"/>
    </source>
</evidence>
<dbReference type="Gene3D" id="3.40.50.1820">
    <property type="entry name" value="alpha/beta hydrolase"/>
    <property type="match status" value="1"/>
</dbReference>
<evidence type="ECO:0000313" key="2">
    <source>
        <dbReference type="Proteomes" id="UP000539953"/>
    </source>
</evidence>
<keyword evidence="1" id="KW-0378">Hydrolase</keyword>